<evidence type="ECO:0000313" key="2">
    <source>
        <dbReference type="EMBL" id="CAF4409989.1"/>
    </source>
</evidence>
<dbReference type="EMBL" id="CAJOBP010001166">
    <property type="protein sequence ID" value="CAF4260173.1"/>
    <property type="molecule type" value="Genomic_DNA"/>
</dbReference>
<evidence type="ECO:0000313" key="4">
    <source>
        <dbReference type="EMBL" id="CAF4587901.1"/>
    </source>
</evidence>
<evidence type="ECO:0000313" key="3">
    <source>
        <dbReference type="EMBL" id="CAF4517284.1"/>
    </source>
</evidence>
<sequence>MQIIRISDQLYIDFSSSNSFDQAFEELIAEIEAIQSEDQGKAETNKSIINETTHRDRNTSIHNCQGLFRMSDNDLQILTKEEFIEYITILHRQHFNETKPFEEINHNNKHEHEKMNNQQILQQLLI</sequence>
<keyword evidence="7" id="KW-1185">Reference proteome</keyword>
<organism evidence="4 6">
    <name type="scientific">Rotaria socialis</name>
    <dbReference type="NCBI Taxonomy" id="392032"/>
    <lineage>
        <taxon>Eukaryota</taxon>
        <taxon>Metazoa</taxon>
        <taxon>Spiralia</taxon>
        <taxon>Gnathifera</taxon>
        <taxon>Rotifera</taxon>
        <taxon>Eurotatoria</taxon>
        <taxon>Bdelloidea</taxon>
        <taxon>Philodinida</taxon>
        <taxon>Philodinidae</taxon>
        <taxon>Rotaria</taxon>
    </lineage>
</organism>
<comment type="caution">
    <text evidence="4">The sequence shown here is derived from an EMBL/GenBank/DDBJ whole genome shotgun (WGS) entry which is preliminary data.</text>
</comment>
<dbReference type="EMBL" id="CAJOBR010001208">
    <property type="protein sequence ID" value="CAF4587901.1"/>
    <property type="molecule type" value="Genomic_DNA"/>
</dbReference>
<dbReference type="EMBL" id="CAJOBO010001797">
    <property type="protein sequence ID" value="CAF4409989.1"/>
    <property type="molecule type" value="Genomic_DNA"/>
</dbReference>
<proteinExistence type="predicted"/>
<dbReference type="EMBL" id="CAJOBS010001800">
    <property type="protein sequence ID" value="CAF4763227.1"/>
    <property type="molecule type" value="Genomic_DNA"/>
</dbReference>
<evidence type="ECO:0000313" key="6">
    <source>
        <dbReference type="Proteomes" id="UP000663848"/>
    </source>
</evidence>
<name>A0A821B7M0_9BILA</name>
<evidence type="ECO:0000313" key="7">
    <source>
        <dbReference type="Proteomes" id="UP000663873"/>
    </source>
</evidence>
<dbReference type="Proteomes" id="UP000663862">
    <property type="component" value="Unassembled WGS sequence"/>
</dbReference>
<reference evidence="4" key="1">
    <citation type="submission" date="2021-02" db="EMBL/GenBank/DDBJ databases">
        <authorList>
            <person name="Nowell W R."/>
        </authorList>
    </citation>
    <scope>NUCLEOTIDE SEQUENCE</scope>
</reference>
<protein>
    <submittedName>
        <fullName evidence="4">Uncharacterized protein</fullName>
    </submittedName>
</protein>
<accession>A0A821B7M0</accession>
<dbReference type="Proteomes" id="UP000663851">
    <property type="component" value="Unassembled WGS sequence"/>
</dbReference>
<evidence type="ECO:0000313" key="5">
    <source>
        <dbReference type="EMBL" id="CAF4763227.1"/>
    </source>
</evidence>
<gene>
    <name evidence="2" type="ORF">HFQ381_LOCUS20736</name>
    <name evidence="4" type="ORF">QYT958_LOCUS10705</name>
    <name evidence="5" type="ORF">TOA249_LOCUS21146</name>
    <name evidence="3" type="ORF">TSG867_LOCUS22313</name>
    <name evidence="1" type="ORF">UJA718_LOCUS10110</name>
</gene>
<evidence type="ECO:0000313" key="1">
    <source>
        <dbReference type="EMBL" id="CAF4260173.1"/>
    </source>
</evidence>
<dbReference type="Proteomes" id="UP000663838">
    <property type="component" value="Unassembled WGS sequence"/>
</dbReference>
<dbReference type="Proteomes" id="UP000663873">
    <property type="component" value="Unassembled WGS sequence"/>
</dbReference>
<dbReference type="Proteomes" id="UP000663848">
    <property type="component" value="Unassembled WGS sequence"/>
</dbReference>
<dbReference type="AlphaFoldDB" id="A0A821B7M0"/>
<dbReference type="EMBL" id="CAJOBQ010001806">
    <property type="protein sequence ID" value="CAF4517284.1"/>
    <property type="molecule type" value="Genomic_DNA"/>
</dbReference>